<evidence type="ECO:0000259" key="7">
    <source>
        <dbReference type="Pfam" id="PF10394"/>
    </source>
</evidence>
<gene>
    <name evidence="8" type="ORF">C9374_013955</name>
</gene>
<sequence>MTEPEKKKKKLSNTADSISSSIGSSSSSLNYTSAETKKFNKLNRMVEEEGVEDLVDYEEEDERRSNESDDDEMCVVANDVIHFRIVRNEGELDLNQQIDVNDIENTKRFLDFQPTFTHQLFGENEKIEGYENIRINIFFTNSLYCWLNIQYDSKSDDATDVKGILTAKDVEFPFSDYRAPPLYFPYTENLTEFKSKLSQPNTPKGEQIDVYYREGRCFEIYKASMSQIGAAHKPWQFLSLFFIDGTSYINDQDENWEFFLSYEKVKNTETNNFEYIPIGFSSIYPFFVMKKEGNQLVDTRRLRVSQFLILPPFQGHGHGRKLLLAIYTYATKGFKEQKAAVGYNALSFDEKTFPPRECYEVTVENPGDDFQAMRTKVDLEVCAPLFKAAKRKADETDRETFEDFKKRAKPITKLSDGQLRLCFEILWLKSLNENVNTTNEERNEFKLFIKKRLYREYDMEGAFEDDEERKEKLEELYQEQVNEYKVFLK</sequence>
<proteinExistence type="inferred from homology"/>
<dbReference type="CDD" id="cd04301">
    <property type="entry name" value="NAT_SF"/>
    <property type="match status" value="1"/>
</dbReference>
<dbReference type="GO" id="GO:0004402">
    <property type="term" value="F:histone acetyltransferase activity"/>
    <property type="evidence" value="ECO:0007669"/>
    <property type="project" value="InterPro"/>
</dbReference>
<feature type="compositionally biased region" description="Low complexity" evidence="6">
    <location>
        <begin position="17"/>
        <end position="28"/>
    </location>
</feature>
<dbReference type="PANTHER" id="PTHR12046">
    <property type="entry name" value="HISTONE ACETYLTRANSFERASE TYPE B CATALYTIC SUBUNIT"/>
    <property type="match status" value="1"/>
</dbReference>
<dbReference type="GO" id="GO:0005634">
    <property type="term" value="C:nucleus"/>
    <property type="evidence" value="ECO:0007669"/>
    <property type="project" value="InterPro"/>
</dbReference>
<evidence type="ECO:0000256" key="5">
    <source>
        <dbReference type="ARBA" id="ARBA00048017"/>
    </source>
</evidence>
<evidence type="ECO:0000313" key="9">
    <source>
        <dbReference type="Proteomes" id="UP000816034"/>
    </source>
</evidence>
<comment type="catalytic activity">
    <reaction evidence="5">
        <text>L-lysyl-[protein] + acetyl-CoA = N(6)-acetyl-L-lysyl-[protein] + CoA + H(+)</text>
        <dbReference type="Rhea" id="RHEA:45948"/>
        <dbReference type="Rhea" id="RHEA-COMP:9752"/>
        <dbReference type="Rhea" id="RHEA-COMP:10731"/>
        <dbReference type="ChEBI" id="CHEBI:15378"/>
        <dbReference type="ChEBI" id="CHEBI:29969"/>
        <dbReference type="ChEBI" id="CHEBI:57287"/>
        <dbReference type="ChEBI" id="CHEBI:57288"/>
        <dbReference type="ChEBI" id="CHEBI:61930"/>
        <dbReference type="EC" id="2.3.1.48"/>
    </reaction>
</comment>
<name>A0AA88KMW7_NAELO</name>
<dbReference type="InterPro" id="IPR037113">
    <property type="entry name" value="Hat1_N_sf"/>
</dbReference>
<accession>A0AA88KMW7</accession>
<dbReference type="Gene3D" id="3.90.360.10">
    <property type="entry name" value="Histone acetyl transferase 1 (HAT1), N-terminal domain"/>
    <property type="match status" value="1"/>
</dbReference>
<dbReference type="EC" id="2.3.1.48" evidence="2"/>
<evidence type="ECO:0000256" key="6">
    <source>
        <dbReference type="SAM" id="MobiDB-lite"/>
    </source>
</evidence>
<dbReference type="AlphaFoldDB" id="A0AA88KMW7"/>
<dbReference type="InterPro" id="IPR019467">
    <property type="entry name" value="Hat1_N"/>
</dbReference>
<dbReference type="SUPFAM" id="SSF55729">
    <property type="entry name" value="Acyl-CoA N-acyltransferases (Nat)"/>
    <property type="match status" value="1"/>
</dbReference>
<evidence type="ECO:0000256" key="4">
    <source>
        <dbReference type="ARBA" id="ARBA00023315"/>
    </source>
</evidence>
<feature type="region of interest" description="Disordered" evidence="6">
    <location>
        <begin position="1"/>
        <end position="31"/>
    </location>
</feature>
<evidence type="ECO:0000313" key="8">
    <source>
        <dbReference type="EMBL" id="KAG2389395.1"/>
    </source>
</evidence>
<feature type="compositionally biased region" description="Acidic residues" evidence="6">
    <location>
        <begin position="50"/>
        <end position="61"/>
    </location>
</feature>
<dbReference type="GO" id="GO:0031509">
    <property type="term" value="P:subtelomeric heterochromatin formation"/>
    <property type="evidence" value="ECO:0007669"/>
    <property type="project" value="InterPro"/>
</dbReference>
<keyword evidence="3" id="KW-0808">Transferase</keyword>
<feature type="domain" description="Histone acetyl transferase HAT1 N-terminal" evidence="7">
    <location>
        <begin position="75"/>
        <end position="244"/>
    </location>
</feature>
<dbReference type="Pfam" id="PF10394">
    <property type="entry name" value="Hat1_N"/>
    <property type="match status" value="1"/>
</dbReference>
<protein>
    <recommendedName>
        <fullName evidence="2">histone acetyltransferase</fullName>
        <ecNumber evidence="2">2.3.1.48</ecNumber>
    </recommendedName>
</protein>
<dbReference type="Gene3D" id="3.40.630.30">
    <property type="match status" value="1"/>
</dbReference>
<organism evidence="8 9">
    <name type="scientific">Naegleria lovaniensis</name>
    <name type="common">Amoeba</name>
    <dbReference type="NCBI Taxonomy" id="51637"/>
    <lineage>
        <taxon>Eukaryota</taxon>
        <taxon>Discoba</taxon>
        <taxon>Heterolobosea</taxon>
        <taxon>Tetramitia</taxon>
        <taxon>Eutetramitia</taxon>
        <taxon>Vahlkampfiidae</taxon>
        <taxon>Naegleria</taxon>
    </lineage>
</organism>
<dbReference type="GO" id="GO:0000781">
    <property type="term" value="C:chromosome, telomeric region"/>
    <property type="evidence" value="ECO:0007669"/>
    <property type="project" value="GOC"/>
</dbReference>
<evidence type="ECO:0000256" key="1">
    <source>
        <dbReference type="ARBA" id="ARBA00010543"/>
    </source>
</evidence>
<comment type="caution">
    <text evidence="8">The sequence shown here is derived from an EMBL/GenBank/DDBJ whole genome shotgun (WGS) entry which is preliminary data.</text>
</comment>
<dbReference type="InterPro" id="IPR017380">
    <property type="entry name" value="Hist_AcTrfase_B-typ_cat-su"/>
</dbReference>
<dbReference type="InterPro" id="IPR016181">
    <property type="entry name" value="Acyl_CoA_acyltransferase"/>
</dbReference>
<keyword evidence="9" id="KW-1185">Reference proteome</keyword>
<comment type="similarity">
    <text evidence="1">Belongs to the HAT1 family.</text>
</comment>
<keyword evidence="4" id="KW-0012">Acyltransferase</keyword>
<dbReference type="RefSeq" id="XP_044553387.1">
    <property type="nucleotide sequence ID" value="XM_044689888.1"/>
</dbReference>
<dbReference type="EMBL" id="PYSW02000007">
    <property type="protein sequence ID" value="KAG2389395.1"/>
    <property type="molecule type" value="Genomic_DNA"/>
</dbReference>
<evidence type="ECO:0000256" key="3">
    <source>
        <dbReference type="ARBA" id="ARBA00022679"/>
    </source>
</evidence>
<evidence type="ECO:0000256" key="2">
    <source>
        <dbReference type="ARBA" id="ARBA00013184"/>
    </source>
</evidence>
<reference evidence="8 9" key="1">
    <citation type="journal article" date="2018" name="BMC Genomics">
        <title>The genome of Naegleria lovaniensis, the basis for a comparative approach to unravel pathogenicity factors of the human pathogenic amoeba N. fowleri.</title>
        <authorList>
            <person name="Liechti N."/>
            <person name="Schurch N."/>
            <person name="Bruggmann R."/>
            <person name="Wittwer M."/>
        </authorList>
    </citation>
    <scope>NUCLEOTIDE SEQUENCE [LARGE SCALE GENOMIC DNA]</scope>
    <source>
        <strain evidence="8 9">ATCC 30569</strain>
    </source>
</reference>
<dbReference type="Proteomes" id="UP000816034">
    <property type="component" value="Unassembled WGS sequence"/>
</dbReference>
<feature type="region of interest" description="Disordered" evidence="6">
    <location>
        <begin position="50"/>
        <end position="70"/>
    </location>
</feature>
<dbReference type="GeneID" id="68106408"/>